<dbReference type="EMBL" id="ANOH01000046">
    <property type="protein sequence ID" value="EMI58085.1"/>
    <property type="molecule type" value="Genomic_DNA"/>
</dbReference>
<evidence type="ECO:0000256" key="1">
    <source>
        <dbReference type="SAM" id="MobiDB-lite"/>
    </source>
</evidence>
<dbReference type="Gene3D" id="2.120.10.30">
    <property type="entry name" value="TolB, C-terminal domain"/>
    <property type="match status" value="1"/>
</dbReference>
<proteinExistence type="predicted"/>
<sequence>MNQLTQGSTNHLLTNTAVWSPDGQWIYFDARSDPNGSVFDSPIVGRVNAVDRRTEILYRSQNDAHVGVVTASPTDDRIVFIHGPEHPDSEYPTEQWSYNAFHRRGVLLDTHPPTVDSNLAAIKNPDAINNLDARDLTPPFTPGALRGGTHVHVFSGDGRLVSFTYEDHVLANSEDPNVEQNRRGVGVSISGKQVCVPQTHPRNHGGTHFSVLVTRTWDAPDPGSDQISRAYSDAWVGDHGYLDTDGRNRRRAIAFLGDCITGDGQPITELFIVDLPRDLTLPGDGPLQGTESTRPSPPAGIRQRRLTHTSDRKFPGVFGVRHWPRSSPDGERIAFLMRDDRGVSQLWLVSPRGGPPQQLTDSSPPIQSAFTFRSDGKRIACVIDSRVCEVDTQTGEIQPLTPAVPDETAPLSLACVYNPSGTQIAFLRRVPTPNGPRNHIFTCPT</sequence>
<comment type="caution">
    <text evidence="2">The sequence shown here is derived from an EMBL/GenBank/DDBJ whole genome shotgun (WGS) entry which is preliminary data.</text>
</comment>
<name>M5U9I8_9BACT</name>
<dbReference type="InterPro" id="IPR011659">
    <property type="entry name" value="WD40"/>
</dbReference>
<dbReference type="Pfam" id="PF12566">
    <property type="entry name" value="DUF3748"/>
    <property type="match status" value="1"/>
</dbReference>
<protein>
    <recommendedName>
        <fullName evidence="4">ATP/GTP-binding protein</fullName>
    </recommendedName>
</protein>
<evidence type="ECO:0000313" key="3">
    <source>
        <dbReference type="Proteomes" id="UP000011885"/>
    </source>
</evidence>
<reference evidence="2 3" key="1">
    <citation type="journal article" date="2013" name="Mar. Genomics">
        <title>Expression of sulfatases in Rhodopirellula baltica and the diversity of sulfatases in the genus Rhodopirellula.</title>
        <authorList>
            <person name="Wegner C.E."/>
            <person name="Richter-Heitmann T."/>
            <person name="Klindworth A."/>
            <person name="Klockow C."/>
            <person name="Richter M."/>
            <person name="Achstetter T."/>
            <person name="Glockner F.O."/>
            <person name="Harder J."/>
        </authorList>
    </citation>
    <scope>NUCLEOTIDE SEQUENCE [LARGE SCALE GENOMIC DNA]</scope>
    <source>
        <strain evidence="2 3">SM41</strain>
    </source>
</reference>
<dbReference type="InterPro" id="IPR011042">
    <property type="entry name" value="6-blade_b-propeller_TolB-like"/>
</dbReference>
<dbReference type="RefSeq" id="WP_008674006.1">
    <property type="nucleotide sequence ID" value="NZ_ANOH01000046.1"/>
</dbReference>
<dbReference type="OrthoDB" id="626010at2"/>
<evidence type="ECO:0000313" key="2">
    <source>
        <dbReference type="EMBL" id="EMI58085.1"/>
    </source>
</evidence>
<accession>M5U9I8</accession>
<feature type="region of interest" description="Disordered" evidence="1">
    <location>
        <begin position="282"/>
        <end position="302"/>
    </location>
</feature>
<organism evidence="2 3">
    <name type="scientific">Rhodopirellula sallentina SM41</name>
    <dbReference type="NCBI Taxonomy" id="1263870"/>
    <lineage>
        <taxon>Bacteria</taxon>
        <taxon>Pseudomonadati</taxon>
        <taxon>Planctomycetota</taxon>
        <taxon>Planctomycetia</taxon>
        <taxon>Pirellulales</taxon>
        <taxon>Pirellulaceae</taxon>
        <taxon>Rhodopirellula</taxon>
    </lineage>
</organism>
<dbReference type="AlphaFoldDB" id="M5U9I8"/>
<keyword evidence="3" id="KW-1185">Reference proteome</keyword>
<dbReference type="SUPFAM" id="SSF82171">
    <property type="entry name" value="DPP6 N-terminal domain-like"/>
    <property type="match status" value="1"/>
</dbReference>
<dbReference type="Pfam" id="PF07676">
    <property type="entry name" value="PD40"/>
    <property type="match status" value="2"/>
</dbReference>
<gene>
    <name evidence="2" type="ORF">RSSM_00472</name>
</gene>
<dbReference type="PATRIC" id="fig|1263870.3.peg.515"/>
<dbReference type="Proteomes" id="UP000011885">
    <property type="component" value="Unassembled WGS sequence"/>
</dbReference>
<dbReference type="InterPro" id="IPR022223">
    <property type="entry name" value="DUF3748"/>
</dbReference>
<evidence type="ECO:0008006" key="4">
    <source>
        <dbReference type="Google" id="ProtNLM"/>
    </source>
</evidence>